<dbReference type="GO" id="GO:0020037">
    <property type="term" value="F:heme binding"/>
    <property type="evidence" value="ECO:0007669"/>
    <property type="project" value="InterPro"/>
</dbReference>
<keyword evidence="11" id="KW-0503">Monooxygenase</keyword>
<proteinExistence type="inferred from homology"/>
<keyword evidence="15" id="KW-1185">Reference proteome</keyword>
<dbReference type="InterPro" id="IPR001128">
    <property type="entry name" value="Cyt_P450"/>
</dbReference>
<keyword evidence="7" id="KW-0479">Metal-binding</keyword>
<dbReference type="PANTHER" id="PTHR46300:SF5">
    <property type="entry name" value="CYTOCHROME P450"/>
    <property type="match status" value="1"/>
</dbReference>
<evidence type="ECO:0000313" key="15">
    <source>
        <dbReference type="Proteomes" id="UP000029665"/>
    </source>
</evidence>
<comment type="similarity">
    <text evidence="4">Belongs to the cytochrome P450 family.</text>
</comment>
<evidence type="ECO:0000256" key="2">
    <source>
        <dbReference type="ARBA" id="ARBA00004370"/>
    </source>
</evidence>
<evidence type="ECO:0000256" key="7">
    <source>
        <dbReference type="ARBA" id="ARBA00022723"/>
    </source>
</evidence>
<name>A0A060S9Q7_PYCCI</name>
<dbReference type="Proteomes" id="UP000029665">
    <property type="component" value="Unassembled WGS sequence"/>
</dbReference>
<dbReference type="OrthoDB" id="2789670at2759"/>
<evidence type="ECO:0000256" key="4">
    <source>
        <dbReference type="ARBA" id="ARBA00010617"/>
    </source>
</evidence>
<dbReference type="Gene3D" id="1.10.630.10">
    <property type="entry name" value="Cytochrome P450"/>
    <property type="match status" value="1"/>
</dbReference>
<keyword evidence="10" id="KW-0408">Iron</keyword>
<comment type="subcellular location">
    <subcellularLocation>
        <location evidence="2">Membrane</location>
    </subcellularLocation>
</comment>
<keyword evidence="8 13" id="KW-1133">Transmembrane helix</keyword>
<dbReference type="OMA" id="GCWFNRV"/>
<dbReference type="Pfam" id="PF00067">
    <property type="entry name" value="p450"/>
    <property type="match status" value="1"/>
</dbReference>
<keyword evidence="9" id="KW-0560">Oxidoreductase</keyword>
<evidence type="ECO:0000256" key="11">
    <source>
        <dbReference type="ARBA" id="ARBA00023033"/>
    </source>
</evidence>
<dbReference type="InterPro" id="IPR050364">
    <property type="entry name" value="Cytochrome_P450_fung"/>
</dbReference>
<dbReference type="SUPFAM" id="SSF48264">
    <property type="entry name" value="Cytochrome P450"/>
    <property type="match status" value="1"/>
</dbReference>
<dbReference type="PRINTS" id="PR00463">
    <property type="entry name" value="EP450I"/>
</dbReference>
<organism evidence="14 15">
    <name type="scientific">Pycnoporus cinnabarinus</name>
    <name type="common">Cinnabar-red polypore</name>
    <name type="synonym">Trametes cinnabarina</name>
    <dbReference type="NCBI Taxonomy" id="5643"/>
    <lineage>
        <taxon>Eukaryota</taxon>
        <taxon>Fungi</taxon>
        <taxon>Dikarya</taxon>
        <taxon>Basidiomycota</taxon>
        <taxon>Agaricomycotina</taxon>
        <taxon>Agaricomycetes</taxon>
        <taxon>Polyporales</taxon>
        <taxon>Polyporaceae</taxon>
        <taxon>Trametes</taxon>
    </lineage>
</organism>
<evidence type="ECO:0000313" key="14">
    <source>
        <dbReference type="EMBL" id="CDO69014.1"/>
    </source>
</evidence>
<evidence type="ECO:0000256" key="9">
    <source>
        <dbReference type="ARBA" id="ARBA00023002"/>
    </source>
</evidence>
<dbReference type="PANTHER" id="PTHR46300">
    <property type="entry name" value="P450, PUTATIVE (EUROFUNG)-RELATED-RELATED"/>
    <property type="match status" value="1"/>
</dbReference>
<dbReference type="GO" id="GO:0016705">
    <property type="term" value="F:oxidoreductase activity, acting on paired donors, with incorporation or reduction of molecular oxygen"/>
    <property type="evidence" value="ECO:0007669"/>
    <property type="project" value="InterPro"/>
</dbReference>
<dbReference type="STRING" id="5643.A0A060S9Q7"/>
<keyword evidence="12 13" id="KW-0472">Membrane</keyword>
<evidence type="ECO:0008006" key="16">
    <source>
        <dbReference type="Google" id="ProtNLM"/>
    </source>
</evidence>
<dbReference type="InterPro" id="IPR036396">
    <property type="entry name" value="Cyt_P450_sf"/>
</dbReference>
<feature type="transmembrane region" description="Helical" evidence="13">
    <location>
        <begin position="313"/>
        <end position="335"/>
    </location>
</feature>
<evidence type="ECO:0000256" key="10">
    <source>
        <dbReference type="ARBA" id="ARBA00023004"/>
    </source>
</evidence>
<protein>
    <recommendedName>
        <fullName evidence="16">Cytochrome P450</fullName>
    </recommendedName>
</protein>
<evidence type="ECO:0000256" key="6">
    <source>
        <dbReference type="ARBA" id="ARBA00022692"/>
    </source>
</evidence>
<evidence type="ECO:0000256" key="13">
    <source>
        <dbReference type="SAM" id="Phobius"/>
    </source>
</evidence>
<keyword evidence="5" id="KW-0349">Heme</keyword>
<dbReference type="GO" id="GO:0016020">
    <property type="term" value="C:membrane"/>
    <property type="evidence" value="ECO:0007669"/>
    <property type="project" value="UniProtKB-SubCell"/>
</dbReference>
<evidence type="ECO:0000256" key="1">
    <source>
        <dbReference type="ARBA" id="ARBA00001971"/>
    </source>
</evidence>
<evidence type="ECO:0000256" key="8">
    <source>
        <dbReference type="ARBA" id="ARBA00022989"/>
    </source>
</evidence>
<evidence type="ECO:0000256" key="5">
    <source>
        <dbReference type="ARBA" id="ARBA00022617"/>
    </source>
</evidence>
<dbReference type="HOGENOM" id="CLU_001570_2_2_1"/>
<dbReference type="GO" id="GO:0004497">
    <property type="term" value="F:monooxygenase activity"/>
    <property type="evidence" value="ECO:0007669"/>
    <property type="project" value="UniProtKB-KW"/>
</dbReference>
<sequence>MPPTLSPFLLVASGVALFLLAVGWWAKANRVNVHLPPSPPSDAILGHYRIFPRSYQAEVFFQWSKRYGDVFYLEILGRKIVIVNSYAAAKELMDKRSANYSDRPFFPLFMNLGWGVSVTFLKYGPQFFKQRRILQQYFSKQEVVRFRPVHTEEAHKMLRNLLDRPKDFDWLIRRYGAAVIMKIAYGHEIVSDDDEYIKMTENVSLAHVDAGDPGTAPVDFFPFLQYLPSWFPGCWFNRVVHKWSWAIRKFHDYPFEQVKRQMANGHAAPSFLLAYLEEFSKPNYKGEHSLDDLKHAAGAIYAGGAETVRLSELLIFTYSTINTFVLAMVLHPYVLRRAQEEIDMVIGVKRLPDFDDRENLPYIEAIFQEVLRWRPVVPLGGQLTNQLEWDWVDGFSE</sequence>
<comment type="caution">
    <text evidence="14">The sequence shown here is derived from an EMBL/GenBank/DDBJ whole genome shotgun (WGS) entry which is preliminary data.</text>
</comment>
<evidence type="ECO:0000256" key="3">
    <source>
        <dbReference type="ARBA" id="ARBA00005179"/>
    </source>
</evidence>
<comment type="cofactor">
    <cofactor evidence="1">
        <name>heme</name>
        <dbReference type="ChEBI" id="CHEBI:30413"/>
    </cofactor>
</comment>
<dbReference type="GO" id="GO:0005506">
    <property type="term" value="F:iron ion binding"/>
    <property type="evidence" value="ECO:0007669"/>
    <property type="project" value="InterPro"/>
</dbReference>
<comment type="pathway">
    <text evidence="3">Secondary metabolite biosynthesis.</text>
</comment>
<dbReference type="EMBL" id="CCBP010000032">
    <property type="protein sequence ID" value="CDO69014.1"/>
    <property type="molecule type" value="Genomic_DNA"/>
</dbReference>
<reference evidence="14" key="1">
    <citation type="submission" date="2014-01" db="EMBL/GenBank/DDBJ databases">
        <title>The genome of the white-rot fungus Pycnoporus cinnabarinus: a basidiomycete model with a versatile arsenal for lignocellulosic biomass breakdown.</title>
        <authorList>
            <person name="Levasseur A."/>
            <person name="Lomascolo A."/>
            <person name="Ruiz-Duenas F.J."/>
            <person name="Uzan E."/>
            <person name="Piumi F."/>
            <person name="Kues U."/>
            <person name="Ram A.F.J."/>
            <person name="Murat C."/>
            <person name="Haon M."/>
            <person name="Benoit I."/>
            <person name="Arfi Y."/>
            <person name="Chevret D."/>
            <person name="Drula E."/>
            <person name="Kwon M.J."/>
            <person name="Gouret P."/>
            <person name="Lesage-Meessen L."/>
            <person name="Lombard V."/>
            <person name="Mariette J."/>
            <person name="Noirot C."/>
            <person name="Park J."/>
            <person name="Patyshakuliyeva A."/>
            <person name="Wieneger R.A.B."/>
            <person name="Wosten H.A.B."/>
            <person name="Martin F."/>
            <person name="Coutinho P.M."/>
            <person name="de Vries R."/>
            <person name="Martinez A.T."/>
            <person name="Klopp C."/>
            <person name="Pontarotti P."/>
            <person name="Henrissat B."/>
            <person name="Record E."/>
        </authorList>
    </citation>
    <scope>NUCLEOTIDE SEQUENCE [LARGE SCALE GENOMIC DNA]</scope>
    <source>
        <strain evidence="14">BRFM137</strain>
    </source>
</reference>
<dbReference type="InterPro" id="IPR002401">
    <property type="entry name" value="Cyt_P450_E_grp-I"/>
</dbReference>
<keyword evidence="6 13" id="KW-0812">Transmembrane</keyword>
<dbReference type="AlphaFoldDB" id="A0A060S9Q7"/>
<accession>A0A060S9Q7</accession>
<evidence type="ECO:0000256" key="12">
    <source>
        <dbReference type="ARBA" id="ARBA00023136"/>
    </source>
</evidence>
<gene>
    <name evidence="14" type="ORF">BN946_scf184834.g21</name>
</gene>